<proteinExistence type="predicted"/>
<name>A0ABD3QFR3_9STRA</name>
<reference evidence="3 4" key="1">
    <citation type="submission" date="2024-10" db="EMBL/GenBank/DDBJ databases">
        <title>Updated reference genomes for cyclostephanoid diatoms.</title>
        <authorList>
            <person name="Roberts W.R."/>
            <person name="Alverson A.J."/>
        </authorList>
    </citation>
    <scope>NUCLEOTIDE SEQUENCE [LARGE SCALE GENOMIC DNA]</scope>
    <source>
        <strain evidence="3 4">AJA010-31</strain>
    </source>
</reference>
<evidence type="ECO:0000259" key="2">
    <source>
        <dbReference type="Pfam" id="PF12680"/>
    </source>
</evidence>
<evidence type="ECO:0000313" key="3">
    <source>
        <dbReference type="EMBL" id="KAL3798611.1"/>
    </source>
</evidence>
<organism evidence="3 4">
    <name type="scientific">Cyclotella atomus</name>
    <dbReference type="NCBI Taxonomy" id="382360"/>
    <lineage>
        <taxon>Eukaryota</taxon>
        <taxon>Sar</taxon>
        <taxon>Stramenopiles</taxon>
        <taxon>Ochrophyta</taxon>
        <taxon>Bacillariophyta</taxon>
        <taxon>Coscinodiscophyceae</taxon>
        <taxon>Thalassiosirophycidae</taxon>
        <taxon>Stephanodiscales</taxon>
        <taxon>Stephanodiscaceae</taxon>
        <taxon>Cyclotella</taxon>
    </lineage>
</organism>
<keyword evidence="1" id="KW-0732">Signal</keyword>
<dbReference type="Gene3D" id="3.10.450.50">
    <property type="match status" value="1"/>
</dbReference>
<dbReference type="SUPFAM" id="SSF54427">
    <property type="entry name" value="NTF2-like"/>
    <property type="match status" value="2"/>
</dbReference>
<feature type="signal peptide" evidence="1">
    <location>
        <begin position="1"/>
        <end position="21"/>
    </location>
</feature>
<protein>
    <recommendedName>
        <fullName evidence="2">SnoaL-like domain-containing protein</fullName>
    </recommendedName>
</protein>
<evidence type="ECO:0000256" key="1">
    <source>
        <dbReference type="SAM" id="SignalP"/>
    </source>
</evidence>
<sequence>MKMKWTPAATVLLLSVPRASAFSAVDTTKKSITASGLCNIKSSRRTTALNVGSSAAQTNILDSLKSIVQPKKKKFLMAQSLLLSLINDEKCFTTQSGAQKFADSCALNVIYEDCYEPQPIVGKDAVANHLRARAAARSDRGGDAGFRIDKISDGNKACGFAWTWTSHALEGLRGTTYVELNDQNQIYYVREIPEPLYKPGDFILDVLKAVTADAVPKPPPEYVQRTPRKANEIAKYLFNEVQGSSPDEAMRFFSESIVYRDFNYEEVLRGKAEVCTFIEDFSFPGITFATQRFDDGEEATCFTWEVVLEGAPEGSAIKGISFYEVDPETGLVTYVRDVPESGIKPPPLGKLARQLRPALGVLQPVPIGSREGGL</sequence>
<dbReference type="Pfam" id="PF12680">
    <property type="entry name" value="SnoaL_2"/>
    <property type="match status" value="1"/>
</dbReference>
<dbReference type="EMBL" id="JALLPJ020000212">
    <property type="protein sequence ID" value="KAL3798611.1"/>
    <property type="molecule type" value="Genomic_DNA"/>
</dbReference>
<dbReference type="PANTHER" id="PTHR33698:SF3">
    <property type="entry name" value="OS09G0266000 PROTEIN"/>
    <property type="match status" value="1"/>
</dbReference>
<gene>
    <name evidence="3" type="ORF">ACHAWO_014020</name>
</gene>
<feature type="domain" description="SnoaL-like" evidence="2">
    <location>
        <begin position="238"/>
        <end position="333"/>
    </location>
</feature>
<keyword evidence="4" id="KW-1185">Reference proteome</keyword>
<accession>A0ABD3QFR3</accession>
<feature type="chain" id="PRO_5044889515" description="SnoaL-like domain-containing protein" evidence="1">
    <location>
        <begin position="22"/>
        <end position="374"/>
    </location>
</feature>
<evidence type="ECO:0000313" key="4">
    <source>
        <dbReference type="Proteomes" id="UP001530400"/>
    </source>
</evidence>
<dbReference type="AlphaFoldDB" id="A0ABD3QFR3"/>
<dbReference type="InterPro" id="IPR037401">
    <property type="entry name" value="SnoaL-like"/>
</dbReference>
<dbReference type="InterPro" id="IPR032710">
    <property type="entry name" value="NTF2-like_dom_sf"/>
</dbReference>
<comment type="caution">
    <text evidence="3">The sequence shown here is derived from an EMBL/GenBank/DDBJ whole genome shotgun (WGS) entry which is preliminary data.</text>
</comment>
<dbReference type="Proteomes" id="UP001530400">
    <property type="component" value="Unassembled WGS sequence"/>
</dbReference>
<dbReference type="PANTHER" id="PTHR33698">
    <property type="entry name" value="NUCLEAR TRANSPORT FACTOR 2 (NTF2)-LIKE PROTEIN"/>
    <property type="match status" value="1"/>
</dbReference>